<sequence length="25" mass="2901">MKNKNRELISLKISLSASLNRREAE</sequence>
<dbReference type="Proteomes" id="UP000593577">
    <property type="component" value="Unassembled WGS sequence"/>
</dbReference>
<proteinExistence type="predicted"/>
<protein>
    <submittedName>
        <fullName evidence="1">Uncharacterized protein</fullName>
    </submittedName>
</protein>
<comment type="caution">
    <text evidence="1">The sequence shown here is derived from an EMBL/GenBank/DDBJ whole genome shotgun (WGS) entry which is preliminary data.</text>
</comment>
<reference evidence="1 2" key="1">
    <citation type="journal article" date="2019" name="Genome Biol. Evol.">
        <title>Insights into the evolution of the New World diploid cottons (Gossypium, subgenus Houzingenia) based on genome sequencing.</title>
        <authorList>
            <person name="Grover C.E."/>
            <person name="Arick M.A. 2nd"/>
            <person name="Thrash A."/>
            <person name="Conover J.L."/>
            <person name="Sanders W.S."/>
            <person name="Peterson D.G."/>
            <person name="Frelichowski J.E."/>
            <person name="Scheffler J.A."/>
            <person name="Scheffler B.E."/>
            <person name="Wendel J.F."/>
        </authorList>
    </citation>
    <scope>NUCLEOTIDE SEQUENCE [LARGE SCALE GENOMIC DNA]</scope>
    <source>
        <strain evidence="1">185</strain>
        <tissue evidence="1">Leaf</tissue>
    </source>
</reference>
<keyword evidence="2" id="KW-1185">Reference proteome</keyword>
<organism evidence="1 2">
    <name type="scientific">Gossypium aridum</name>
    <name type="common">American cotton</name>
    <name type="synonym">Erioxylum aridum</name>
    <dbReference type="NCBI Taxonomy" id="34290"/>
    <lineage>
        <taxon>Eukaryota</taxon>
        <taxon>Viridiplantae</taxon>
        <taxon>Streptophyta</taxon>
        <taxon>Embryophyta</taxon>
        <taxon>Tracheophyta</taxon>
        <taxon>Spermatophyta</taxon>
        <taxon>Magnoliopsida</taxon>
        <taxon>eudicotyledons</taxon>
        <taxon>Gunneridae</taxon>
        <taxon>Pentapetalae</taxon>
        <taxon>rosids</taxon>
        <taxon>malvids</taxon>
        <taxon>Malvales</taxon>
        <taxon>Malvaceae</taxon>
        <taxon>Malvoideae</taxon>
        <taxon>Gossypium</taxon>
    </lineage>
</organism>
<dbReference type="AlphaFoldDB" id="A0A7J8WP15"/>
<name>A0A7J8WP15_GOSAI</name>
<evidence type="ECO:0000313" key="2">
    <source>
        <dbReference type="Proteomes" id="UP000593577"/>
    </source>
</evidence>
<evidence type="ECO:0000313" key="1">
    <source>
        <dbReference type="EMBL" id="MBA0676642.1"/>
    </source>
</evidence>
<gene>
    <name evidence="1" type="ORF">Goari_018110</name>
</gene>
<dbReference type="EMBL" id="JABFAA010000002">
    <property type="protein sequence ID" value="MBA0676642.1"/>
    <property type="molecule type" value="Genomic_DNA"/>
</dbReference>
<accession>A0A7J8WP15</accession>